<comment type="similarity">
    <text evidence="2">Belongs to the CD225/Dispanin family.</text>
</comment>
<accession>A0A9Q1I771</accession>
<evidence type="ECO:0000256" key="1">
    <source>
        <dbReference type="ARBA" id="ARBA00004370"/>
    </source>
</evidence>
<keyword evidence="4 7" id="KW-1133">Transmembrane helix</keyword>
<dbReference type="AlphaFoldDB" id="A0A9Q1I771"/>
<evidence type="ECO:0000256" key="7">
    <source>
        <dbReference type="SAM" id="Phobius"/>
    </source>
</evidence>
<feature type="region of interest" description="Disordered" evidence="6">
    <location>
        <begin position="16"/>
        <end position="54"/>
    </location>
</feature>
<sequence length="151" mass="16830">MGNNSEEIKDVGLKRIADRNKYKSKPSVSREKNTGMAKIPKSGTAENVTLETGPDFRNMSRMHNDISTSHIRDYRWLAIASIICGISCIGISALINSVKVQERRESDPEKAQVYSGNARKLSFIAIAVWVGLLILIPMLMALLSYLFTLQD</sequence>
<comment type="caution">
    <text evidence="8">The sequence shown here is derived from an EMBL/GenBank/DDBJ whole genome shotgun (WGS) entry which is preliminary data.</text>
</comment>
<evidence type="ECO:0000313" key="9">
    <source>
        <dbReference type="Proteomes" id="UP001152803"/>
    </source>
</evidence>
<keyword evidence="9" id="KW-1185">Reference proteome</keyword>
<dbReference type="OrthoDB" id="9907795at2759"/>
<evidence type="ECO:0000256" key="3">
    <source>
        <dbReference type="ARBA" id="ARBA00022692"/>
    </source>
</evidence>
<evidence type="ECO:0000256" key="6">
    <source>
        <dbReference type="SAM" id="MobiDB-lite"/>
    </source>
</evidence>
<reference evidence="8" key="1">
    <citation type="journal article" date="2023" name="Science">
        <title>Genome structures resolve the early diversification of teleost fishes.</title>
        <authorList>
            <person name="Parey E."/>
            <person name="Louis A."/>
            <person name="Montfort J."/>
            <person name="Bouchez O."/>
            <person name="Roques C."/>
            <person name="Iampietro C."/>
            <person name="Lluch J."/>
            <person name="Castinel A."/>
            <person name="Donnadieu C."/>
            <person name="Desvignes T."/>
            <person name="Floi Bucao C."/>
            <person name="Jouanno E."/>
            <person name="Wen M."/>
            <person name="Mejri S."/>
            <person name="Dirks R."/>
            <person name="Jansen H."/>
            <person name="Henkel C."/>
            <person name="Chen W.J."/>
            <person name="Zahm M."/>
            <person name="Cabau C."/>
            <person name="Klopp C."/>
            <person name="Thompson A.W."/>
            <person name="Robinson-Rechavi M."/>
            <person name="Braasch I."/>
            <person name="Lecointre G."/>
            <person name="Bobe J."/>
            <person name="Postlethwait J.H."/>
            <person name="Berthelot C."/>
            <person name="Roest Crollius H."/>
            <person name="Guiguen Y."/>
        </authorList>
    </citation>
    <scope>NUCLEOTIDE SEQUENCE</scope>
    <source>
        <strain evidence="8">Concon-B</strain>
    </source>
</reference>
<name>A0A9Q1I771_CONCO</name>
<feature type="transmembrane region" description="Helical" evidence="7">
    <location>
        <begin position="76"/>
        <end position="100"/>
    </location>
</feature>
<evidence type="ECO:0000256" key="2">
    <source>
        <dbReference type="ARBA" id="ARBA00006843"/>
    </source>
</evidence>
<evidence type="ECO:0008006" key="10">
    <source>
        <dbReference type="Google" id="ProtNLM"/>
    </source>
</evidence>
<comment type="subcellular location">
    <subcellularLocation>
        <location evidence="1">Membrane</location>
    </subcellularLocation>
</comment>
<dbReference type="Pfam" id="PF04505">
    <property type="entry name" value="CD225"/>
    <property type="match status" value="1"/>
</dbReference>
<proteinExistence type="inferred from homology"/>
<dbReference type="InterPro" id="IPR007593">
    <property type="entry name" value="CD225/Dispanin_fam"/>
</dbReference>
<gene>
    <name evidence="8" type="ORF">COCON_G00031600</name>
</gene>
<keyword evidence="5 7" id="KW-0472">Membrane</keyword>
<evidence type="ECO:0000256" key="5">
    <source>
        <dbReference type="ARBA" id="ARBA00023136"/>
    </source>
</evidence>
<organism evidence="8 9">
    <name type="scientific">Conger conger</name>
    <name type="common">Conger eel</name>
    <name type="synonym">Muraena conger</name>
    <dbReference type="NCBI Taxonomy" id="82655"/>
    <lineage>
        <taxon>Eukaryota</taxon>
        <taxon>Metazoa</taxon>
        <taxon>Chordata</taxon>
        <taxon>Craniata</taxon>
        <taxon>Vertebrata</taxon>
        <taxon>Euteleostomi</taxon>
        <taxon>Actinopterygii</taxon>
        <taxon>Neopterygii</taxon>
        <taxon>Teleostei</taxon>
        <taxon>Anguilliformes</taxon>
        <taxon>Congridae</taxon>
        <taxon>Conger</taxon>
    </lineage>
</organism>
<keyword evidence="3 7" id="KW-0812">Transmembrane</keyword>
<evidence type="ECO:0000256" key="4">
    <source>
        <dbReference type="ARBA" id="ARBA00022989"/>
    </source>
</evidence>
<feature type="transmembrane region" description="Helical" evidence="7">
    <location>
        <begin position="121"/>
        <end position="147"/>
    </location>
</feature>
<protein>
    <recommendedName>
        <fullName evidence="10">Transmembrane protein 265</fullName>
    </recommendedName>
</protein>
<evidence type="ECO:0000313" key="8">
    <source>
        <dbReference type="EMBL" id="KAJ8284310.1"/>
    </source>
</evidence>
<dbReference type="GO" id="GO:0016020">
    <property type="term" value="C:membrane"/>
    <property type="evidence" value="ECO:0007669"/>
    <property type="project" value="UniProtKB-SubCell"/>
</dbReference>
<dbReference type="Proteomes" id="UP001152803">
    <property type="component" value="Unassembled WGS sequence"/>
</dbReference>
<dbReference type="EMBL" id="JAFJMO010000002">
    <property type="protein sequence ID" value="KAJ8284310.1"/>
    <property type="molecule type" value="Genomic_DNA"/>
</dbReference>